<dbReference type="Gene3D" id="1.10.3720.10">
    <property type="entry name" value="MetI-like"/>
    <property type="match status" value="1"/>
</dbReference>
<comment type="caution">
    <text evidence="9">The sequence shown here is derived from an EMBL/GenBank/DDBJ whole genome shotgun (WGS) entry which is preliminary data.</text>
</comment>
<dbReference type="EMBL" id="JXBB01000010">
    <property type="protein sequence ID" value="OAR04861.1"/>
    <property type="molecule type" value="Genomic_DNA"/>
</dbReference>
<dbReference type="PROSITE" id="PS50928">
    <property type="entry name" value="ABC_TM1"/>
    <property type="match status" value="1"/>
</dbReference>
<evidence type="ECO:0000313" key="9">
    <source>
        <dbReference type="EMBL" id="OAR04861.1"/>
    </source>
</evidence>
<comment type="similarity">
    <text evidence="7">Belongs to the binding-protein-dependent transport system permease family.</text>
</comment>
<feature type="transmembrane region" description="Helical" evidence="7">
    <location>
        <begin position="20"/>
        <end position="41"/>
    </location>
</feature>
<evidence type="ECO:0000256" key="5">
    <source>
        <dbReference type="ARBA" id="ARBA00022989"/>
    </source>
</evidence>
<dbReference type="PANTHER" id="PTHR30151">
    <property type="entry name" value="ALKANE SULFONATE ABC TRANSPORTER-RELATED, MEMBRANE SUBUNIT"/>
    <property type="match status" value="1"/>
</dbReference>
<evidence type="ECO:0000313" key="10">
    <source>
        <dbReference type="Proteomes" id="UP000243024"/>
    </source>
</evidence>
<protein>
    <submittedName>
        <fullName evidence="9">ABC transporter permease</fullName>
    </submittedName>
</protein>
<dbReference type="SUPFAM" id="SSF161098">
    <property type="entry name" value="MetI-like"/>
    <property type="match status" value="1"/>
</dbReference>
<evidence type="ECO:0000256" key="7">
    <source>
        <dbReference type="RuleBase" id="RU363032"/>
    </source>
</evidence>
<dbReference type="GO" id="GO:0005886">
    <property type="term" value="C:plasma membrane"/>
    <property type="evidence" value="ECO:0007669"/>
    <property type="project" value="UniProtKB-SubCell"/>
</dbReference>
<dbReference type="InterPro" id="IPR035906">
    <property type="entry name" value="MetI-like_sf"/>
</dbReference>
<keyword evidence="10" id="KW-1185">Reference proteome</keyword>
<comment type="subcellular location">
    <subcellularLocation>
        <location evidence="1 7">Cell membrane</location>
        <topology evidence="1 7">Multi-pass membrane protein</topology>
    </subcellularLocation>
</comment>
<feature type="transmembrane region" description="Helical" evidence="7">
    <location>
        <begin position="226"/>
        <end position="246"/>
    </location>
</feature>
<proteinExistence type="inferred from homology"/>
<keyword evidence="2 7" id="KW-0813">Transport</keyword>
<dbReference type="AlphaFoldDB" id="A0A179ITE5"/>
<dbReference type="CDD" id="cd06261">
    <property type="entry name" value="TM_PBP2"/>
    <property type="match status" value="1"/>
</dbReference>
<evidence type="ECO:0000256" key="3">
    <source>
        <dbReference type="ARBA" id="ARBA00022475"/>
    </source>
</evidence>
<evidence type="ECO:0000256" key="2">
    <source>
        <dbReference type="ARBA" id="ARBA00022448"/>
    </source>
</evidence>
<dbReference type="Pfam" id="PF00528">
    <property type="entry name" value="BPD_transp_1"/>
    <property type="match status" value="1"/>
</dbReference>
<feature type="domain" description="ABC transmembrane type-1" evidence="8">
    <location>
        <begin position="70"/>
        <end position="250"/>
    </location>
</feature>
<accession>A0A179ITE5</accession>
<dbReference type="PANTHER" id="PTHR30151:SF20">
    <property type="entry name" value="ABC TRANSPORTER PERMEASE PROTEIN HI_0355-RELATED"/>
    <property type="match status" value="1"/>
</dbReference>
<name>A0A179ITE5_HYDSH</name>
<keyword evidence="4 7" id="KW-0812">Transmembrane</keyword>
<feature type="transmembrane region" description="Helical" evidence="7">
    <location>
        <begin position="78"/>
        <end position="96"/>
    </location>
</feature>
<evidence type="ECO:0000256" key="1">
    <source>
        <dbReference type="ARBA" id="ARBA00004651"/>
    </source>
</evidence>
<dbReference type="RefSeq" id="WP_066199544.1">
    <property type="nucleotide sequence ID" value="NZ_JXBB01000010.1"/>
</dbReference>
<reference evidence="9 10" key="1">
    <citation type="submission" date="2015-09" db="EMBL/GenBank/DDBJ databases">
        <title>Draft genome sequence of Hydrogenibacillus schlegelii DSM 2000.</title>
        <authorList>
            <person name="Hemp J."/>
        </authorList>
    </citation>
    <scope>NUCLEOTIDE SEQUENCE [LARGE SCALE GENOMIC DNA]</scope>
    <source>
        <strain evidence="9 10">MA 48</strain>
    </source>
</reference>
<dbReference type="GO" id="GO:0055085">
    <property type="term" value="P:transmembrane transport"/>
    <property type="evidence" value="ECO:0007669"/>
    <property type="project" value="InterPro"/>
</dbReference>
<dbReference type="Proteomes" id="UP000243024">
    <property type="component" value="Unassembled WGS sequence"/>
</dbReference>
<feature type="transmembrane region" description="Helical" evidence="7">
    <location>
        <begin position="176"/>
        <end position="206"/>
    </location>
</feature>
<keyword evidence="6 7" id="KW-0472">Membrane</keyword>
<keyword evidence="5 7" id="KW-1133">Transmembrane helix</keyword>
<evidence type="ECO:0000256" key="6">
    <source>
        <dbReference type="ARBA" id="ARBA00023136"/>
    </source>
</evidence>
<gene>
    <name evidence="9" type="ORF">SA87_12375</name>
</gene>
<keyword evidence="3" id="KW-1003">Cell membrane</keyword>
<feature type="transmembrane region" description="Helical" evidence="7">
    <location>
        <begin position="53"/>
        <end position="72"/>
    </location>
</feature>
<dbReference type="InterPro" id="IPR000515">
    <property type="entry name" value="MetI-like"/>
</dbReference>
<sequence>MWAVGRRRSWAASLLGSVRLWQVLLGLAILLAWEAAVGAGAVDPFFFSRPSAILLRIAQWFGSGFIWPHLWITLEETFLSFAIGALLGIVFGFALARLPFVSKVLEPYIHMFNSMPRVVLAPIFMLWFGLGIWSKVALGVTLVFFIVFFNVYQGVREVSRVVIDNARMLGATERQLLWHVLVPSALSWIFSSLHTSIGFAIVGAVVGEYMGASKGVGYLIAHAEGVFDTTGVFAGMVVLMLIVLVVDQAVHHVERYLLRWKPEESAAES</sequence>
<dbReference type="STRING" id="1484.SA87_12375"/>
<evidence type="ECO:0000256" key="4">
    <source>
        <dbReference type="ARBA" id="ARBA00022692"/>
    </source>
</evidence>
<evidence type="ECO:0000259" key="8">
    <source>
        <dbReference type="PROSITE" id="PS50928"/>
    </source>
</evidence>
<feature type="transmembrane region" description="Helical" evidence="7">
    <location>
        <begin position="136"/>
        <end position="155"/>
    </location>
</feature>
<organism evidence="9 10">
    <name type="scientific">Hydrogenibacillus schlegelii</name>
    <name type="common">Bacillus schlegelii</name>
    <dbReference type="NCBI Taxonomy" id="1484"/>
    <lineage>
        <taxon>Bacteria</taxon>
        <taxon>Bacillati</taxon>
        <taxon>Bacillota</taxon>
        <taxon>Bacilli</taxon>
        <taxon>Bacillales</taxon>
        <taxon>Bacillales Family X. Incertae Sedis</taxon>
        <taxon>Hydrogenibacillus</taxon>
    </lineage>
</organism>